<reference evidence="9" key="1">
    <citation type="submission" date="2020-04" db="EMBL/GenBank/DDBJ databases">
        <authorList>
            <person name="Neveu A P."/>
        </authorList>
    </citation>
    <scope>NUCLEOTIDE SEQUENCE</scope>
    <source>
        <tissue evidence="9">Whole embryo</tissue>
    </source>
</reference>
<name>A0A6F9DF50_9ASCI</name>
<dbReference type="AlphaFoldDB" id="A0A6F9DF50"/>
<organism evidence="9">
    <name type="scientific">Phallusia mammillata</name>
    <dbReference type="NCBI Taxonomy" id="59560"/>
    <lineage>
        <taxon>Eukaryota</taxon>
        <taxon>Metazoa</taxon>
        <taxon>Chordata</taxon>
        <taxon>Tunicata</taxon>
        <taxon>Ascidiacea</taxon>
        <taxon>Phlebobranchia</taxon>
        <taxon>Ascidiidae</taxon>
        <taxon>Phallusia</taxon>
    </lineage>
</organism>
<keyword evidence="4 7" id="KW-0698">rRNA processing</keyword>
<proteinExistence type="evidence at transcript level"/>
<dbReference type="SUPFAM" id="SSF48371">
    <property type="entry name" value="ARM repeat"/>
    <property type="match status" value="1"/>
</dbReference>
<dbReference type="GO" id="GO:0045943">
    <property type="term" value="P:positive regulation of transcription by RNA polymerase I"/>
    <property type="evidence" value="ECO:0007669"/>
    <property type="project" value="TreeGrafter"/>
</dbReference>
<evidence type="ECO:0000256" key="5">
    <source>
        <dbReference type="ARBA" id="ARBA00023242"/>
    </source>
</evidence>
<dbReference type="Pfam" id="PF08146">
    <property type="entry name" value="BP28CT"/>
    <property type="match status" value="1"/>
</dbReference>
<keyword evidence="6 7" id="KW-0687">Ribonucleoprotein</keyword>
<comment type="similarity">
    <text evidence="2 7">Belongs to the HEATR1/UTP10 family.</text>
</comment>
<keyword evidence="3 7" id="KW-0690">Ribosome biogenesis</keyword>
<dbReference type="InterPro" id="IPR012954">
    <property type="entry name" value="BP28_C_dom"/>
</dbReference>
<comment type="function">
    <text evidence="7">Involved in nucleolar processing of pre-18S ribosomal RNA.</text>
</comment>
<protein>
    <recommendedName>
        <fullName evidence="7">HEAT repeat-containing protein 1</fullName>
    </recommendedName>
</protein>
<dbReference type="InterPro" id="IPR016024">
    <property type="entry name" value="ARM-type_fold"/>
</dbReference>
<dbReference type="PANTHER" id="PTHR13457">
    <property type="entry name" value="BAP28"/>
    <property type="match status" value="1"/>
</dbReference>
<evidence type="ECO:0000256" key="1">
    <source>
        <dbReference type="ARBA" id="ARBA00004604"/>
    </source>
</evidence>
<evidence type="ECO:0000259" key="8">
    <source>
        <dbReference type="SMART" id="SM01036"/>
    </source>
</evidence>
<dbReference type="GO" id="GO:0034455">
    <property type="term" value="C:t-UTP complex"/>
    <property type="evidence" value="ECO:0007669"/>
    <property type="project" value="TreeGrafter"/>
</dbReference>
<dbReference type="EMBL" id="LR785711">
    <property type="protein sequence ID" value="CAB3252288.1"/>
    <property type="molecule type" value="mRNA"/>
</dbReference>
<evidence type="ECO:0000256" key="6">
    <source>
        <dbReference type="ARBA" id="ARBA00023274"/>
    </source>
</evidence>
<feature type="domain" description="BP28 C-terminal" evidence="8">
    <location>
        <begin position="132"/>
        <end position="288"/>
    </location>
</feature>
<gene>
    <name evidence="9" type="primary">Heatr1-002</name>
</gene>
<evidence type="ECO:0000313" key="9">
    <source>
        <dbReference type="EMBL" id="CAB3252288.1"/>
    </source>
</evidence>
<dbReference type="GO" id="GO:0032040">
    <property type="term" value="C:small-subunit processome"/>
    <property type="evidence" value="ECO:0007669"/>
    <property type="project" value="TreeGrafter"/>
</dbReference>
<dbReference type="InterPro" id="IPR011989">
    <property type="entry name" value="ARM-like"/>
</dbReference>
<accession>A0A6F9DF50</accession>
<dbReference type="GO" id="GO:0030515">
    <property type="term" value="F:snoRNA binding"/>
    <property type="evidence" value="ECO:0007669"/>
    <property type="project" value="TreeGrafter"/>
</dbReference>
<evidence type="ECO:0000256" key="3">
    <source>
        <dbReference type="ARBA" id="ARBA00022517"/>
    </source>
</evidence>
<dbReference type="PANTHER" id="PTHR13457:SF1">
    <property type="entry name" value="HEAT REPEAT-CONTAINING PROTEIN 1"/>
    <property type="match status" value="1"/>
</dbReference>
<evidence type="ECO:0000256" key="7">
    <source>
        <dbReference type="RuleBase" id="RU367065"/>
    </source>
</evidence>
<dbReference type="GO" id="GO:0000462">
    <property type="term" value="P:maturation of SSU-rRNA from tricistronic rRNA transcript (SSU-rRNA, 5.8S rRNA, LSU-rRNA)"/>
    <property type="evidence" value="ECO:0007669"/>
    <property type="project" value="TreeGrafter"/>
</dbReference>
<dbReference type="Gene3D" id="1.25.10.10">
    <property type="entry name" value="Leucine-rich Repeat Variant"/>
    <property type="match status" value="1"/>
</dbReference>
<evidence type="ECO:0000256" key="4">
    <source>
        <dbReference type="ARBA" id="ARBA00022552"/>
    </source>
</evidence>
<keyword evidence="5 7" id="KW-0539">Nucleus</keyword>
<dbReference type="GO" id="GO:0030686">
    <property type="term" value="C:90S preribosome"/>
    <property type="evidence" value="ECO:0007669"/>
    <property type="project" value="TreeGrafter"/>
</dbReference>
<sequence length="420" mass="47805">MVLQNVPVLHSTINVVLSLFQSVANFLSPYLVDFLCKLAPIVLIHQQTNPVSSHGYRSIDKKRAKTHKHVDDASAQLHLTLQSVLSIIAKKTPSRLLIPAFSSCYQKIVKRCPLATTCLVAVANTHLNSLNKKVLSMHSSPYFAFYMEALDFRSVQHTLQLEDIAKIEDQTLEGVINLFLKLPEEQFQVLYHKLFTWGCSAESSLCKSTTFYRCINILTEKLKSLFTSLAVDLLPHFAKMFEVSPVNYQENEDETRLAAEYRIRMSNGLQTLTTLLQADPSFVNQERFDLICQPLVNEVQKVIEDGDQAKNNFDEYVSKFVVPLIGELAACSNNNIAWQPLHNQVLMKMRHNVKKVRMFALDAILLIAEKLGQDYMAMIPDTIPFLAELMEDENADVEKHCHRVTTRLEEVLGESLQKFF</sequence>
<dbReference type="SMART" id="SM01036">
    <property type="entry name" value="BP28CT"/>
    <property type="match status" value="1"/>
</dbReference>
<comment type="subcellular location">
    <subcellularLocation>
        <location evidence="1 7">Nucleus</location>
        <location evidence="1 7">Nucleolus</location>
    </subcellularLocation>
</comment>
<evidence type="ECO:0000256" key="2">
    <source>
        <dbReference type="ARBA" id="ARBA00010559"/>
    </source>
</evidence>
<dbReference type="InterPro" id="IPR040191">
    <property type="entry name" value="UTP10"/>
</dbReference>